<keyword evidence="2" id="KW-1185">Reference proteome</keyword>
<reference evidence="1 2" key="1">
    <citation type="submission" date="2019-03" db="EMBL/GenBank/DDBJ databases">
        <title>Pragia sp. nov. isolated from the gut tract of Carduelis flavirostris.</title>
        <authorList>
            <person name="Ge Y."/>
        </authorList>
    </citation>
    <scope>NUCLEOTIDE SEQUENCE [LARGE SCALE GENOMIC DNA]</scope>
    <source>
        <strain evidence="1 2">CF-458</strain>
    </source>
</reference>
<dbReference type="OrthoDB" id="8588447at2"/>
<evidence type="ECO:0000313" key="2">
    <source>
        <dbReference type="Proteomes" id="UP000293154"/>
    </source>
</evidence>
<protein>
    <submittedName>
        <fullName evidence="1">Type VI secretion protein</fullName>
    </submittedName>
</protein>
<dbReference type="RefSeq" id="WP_130591147.1">
    <property type="nucleotide sequence ID" value="NZ_CP034752.1"/>
</dbReference>
<evidence type="ECO:0000313" key="1">
    <source>
        <dbReference type="EMBL" id="QBH96195.1"/>
    </source>
</evidence>
<dbReference type="KEGG" id="prag:EKN56_07160"/>
<gene>
    <name evidence="1" type="ORF">EKN56_07160</name>
</gene>
<organism evidence="1 2">
    <name type="scientific">Limnobaculum zhutongyuii</name>
    <dbReference type="NCBI Taxonomy" id="2498113"/>
    <lineage>
        <taxon>Bacteria</taxon>
        <taxon>Pseudomonadati</taxon>
        <taxon>Pseudomonadota</taxon>
        <taxon>Gammaproteobacteria</taxon>
        <taxon>Enterobacterales</taxon>
        <taxon>Budviciaceae</taxon>
        <taxon>Limnobaculum</taxon>
    </lineage>
</organism>
<sequence length="137" mass="15350">MSLTLSACSFMPSHVEMSSAQLNVTDKANDGKPLNVDFVAVRSDKLVQQIEALSASQWFEQKQQLLKENHGNLIVWPVKMLPGSQITVKNVPISGKPADSLILFAGYKSKGAHRLILNDIRHPKLEFRDDDVYLFKD</sequence>
<accession>A0A411WJ17</accession>
<proteinExistence type="predicted"/>
<dbReference type="EMBL" id="CP034752">
    <property type="protein sequence ID" value="QBH96195.1"/>
    <property type="molecule type" value="Genomic_DNA"/>
</dbReference>
<name>A0A411WJ17_9GAMM</name>
<dbReference type="Proteomes" id="UP000293154">
    <property type="component" value="Chromosome"/>
</dbReference>
<dbReference type="AlphaFoldDB" id="A0A411WJ17"/>